<dbReference type="InterPro" id="IPR001789">
    <property type="entry name" value="Sig_transdc_resp-reg_receiver"/>
</dbReference>
<comment type="subcellular location">
    <subcellularLocation>
        <location evidence="1">Cytoplasm</location>
    </subcellularLocation>
</comment>
<keyword evidence="12" id="KW-1185">Reference proteome</keyword>
<dbReference type="Gene3D" id="3.40.50.2300">
    <property type="match status" value="1"/>
</dbReference>
<keyword evidence="7" id="KW-0804">Transcription</keyword>
<dbReference type="SMART" id="SM00448">
    <property type="entry name" value="REC"/>
    <property type="match status" value="1"/>
</dbReference>
<proteinExistence type="predicted"/>
<keyword evidence="2" id="KW-0963">Cytoplasm</keyword>
<dbReference type="InterPro" id="IPR009057">
    <property type="entry name" value="Homeodomain-like_sf"/>
</dbReference>
<dbReference type="InterPro" id="IPR051552">
    <property type="entry name" value="HptR"/>
</dbReference>
<dbReference type="Gene3D" id="1.10.10.60">
    <property type="entry name" value="Homeodomain-like"/>
    <property type="match status" value="2"/>
</dbReference>
<feature type="domain" description="Response regulatory" evidence="10">
    <location>
        <begin position="3"/>
        <end position="120"/>
    </location>
</feature>
<dbReference type="RefSeq" id="WP_338787136.1">
    <property type="nucleotide sequence ID" value="NZ_CP147403.1"/>
</dbReference>
<dbReference type="PROSITE" id="PS01124">
    <property type="entry name" value="HTH_ARAC_FAMILY_2"/>
    <property type="match status" value="1"/>
</dbReference>
<keyword evidence="4" id="KW-0902">Two-component regulatory system</keyword>
<evidence type="ECO:0000259" key="9">
    <source>
        <dbReference type="PROSITE" id="PS01124"/>
    </source>
</evidence>
<feature type="domain" description="HTH araC/xylS-type" evidence="9">
    <location>
        <begin position="428"/>
        <end position="526"/>
    </location>
</feature>
<evidence type="ECO:0000256" key="7">
    <source>
        <dbReference type="ARBA" id="ARBA00023163"/>
    </source>
</evidence>
<dbReference type="Proteomes" id="UP001368328">
    <property type="component" value="Chromosome"/>
</dbReference>
<evidence type="ECO:0000256" key="2">
    <source>
        <dbReference type="ARBA" id="ARBA00022490"/>
    </source>
</evidence>
<dbReference type="InterPro" id="IPR018062">
    <property type="entry name" value="HTH_AraC-typ_CS"/>
</dbReference>
<dbReference type="PROSITE" id="PS00041">
    <property type="entry name" value="HTH_ARAC_FAMILY_1"/>
    <property type="match status" value="1"/>
</dbReference>
<dbReference type="Pfam" id="PF12833">
    <property type="entry name" value="HTH_18"/>
    <property type="match status" value="1"/>
</dbReference>
<dbReference type="Pfam" id="PF00072">
    <property type="entry name" value="Response_reg"/>
    <property type="match status" value="1"/>
</dbReference>
<dbReference type="PANTHER" id="PTHR42713">
    <property type="entry name" value="HISTIDINE KINASE-RELATED"/>
    <property type="match status" value="1"/>
</dbReference>
<name>A0ABZ2MS75_9BACI</name>
<keyword evidence="5" id="KW-0805">Transcription regulation</keyword>
<dbReference type="SUPFAM" id="SSF46689">
    <property type="entry name" value="Homeodomain-like"/>
    <property type="match status" value="2"/>
</dbReference>
<evidence type="ECO:0000256" key="6">
    <source>
        <dbReference type="ARBA" id="ARBA00023125"/>
    </source>
</evidence>
<dbReference type="SUPFAM" id="SSF52172">
    <property type="entry name" value="CheY-like"/>
    <property type="match status" value="1"/>
</dbReference>
<reference evidence="11 12" key="1">
    <citation type="submission" date="2024-02" db="EMBL/GenBank/DDBJ databases">
        <title>Seven novel Bacillus-like species.</title>
        <authorList>
            <person name="Liu G."/>
        </authorList>
    </citation>
    <scope>NUCLEOTIDE SEQUENCE [LARGE SCALE GENOMIC DNA]</scope>
    <source>
        <strain evidence="11 12">FJAT-53654</strain>
    </source>
</reference>
<protein>
    <submittedName>
        <fullName evidence="11">Response regulator</fullName>
    </submittedName>
</protein>
<dbReference type="PRINTS" id="PR00032">
    <property type="entry name" value="HTHARAC"/>
</dbReference>
<dbReference type="InterPro" id="IPR020449">
    <property type="entry name" value="Tscrpt_reg_AraC-type_HTH"/>
</dbReference>
<dbReference type="EMBL" id="CP147403">
    <property type="protein sequence ID" value="WXB88238.1"/>
    <property type="molecule type" value="Genomic_DNA"/>
</dbReference>
<dbReference type="InterPro" id="IPR011006">
    <property type="entry name" value="CheY-like_superfamily"/>
</dbReference>
<evidence type="ECO:0000313" key="12">
    <source>
        <dbReference type="Proteomes" id="UP001368328"/>
    </source>
</evidence>
<keyword evidence="3 8" id="KW-0597">Phosphoprotein</keyword>
<evidence type="ECO:0000256" key="1">
    <source>
        <dbReference type="ARBA" id="ARBA00004496"/>
    </source>
</evidence>
<evidence type="ECO:0000256" key="8">
    <source>
        <dbReference type="PROSITE-ProRule" id="PRU00169"/>
    </source>
</evidence>
<dbReference type="CDD" id="cd17536">
    <property type="entry name" value="REC_YesN-like"/>
    <property type="match status" value="1"/>
</dbReference>
<accession>A0ABZ2MS75</accession>
<evidence type="ECO:0000313" key="11">
    <source>
        <dbReference type="EMBL" id="WXB88238.1"/>
    </source>
</evidence>
<dbReference type="SMART" id="SM00342">
    <property type="entry name" value="HTH_ARAC"/>
    <property type="match status" value="1"/>
</dbReference>
<evidence type="ECO:0000256" key="5">
    <source>
        <dbReference type="ARBA" id="ARBA00023015"/>
    </source>
</evidence>
<keyword evidence="6" id="KW-0238">DNA-binding</keyword>
<dbReference type="PANTHER" id="PTHR42713:SF3">
    <property type="entry name" value="TRANSCRIPTIONAL REGULATORY PROTEIN HPTR"/>
    <property type="match status" value="1"/>
</dbReference>
<sequence length="531" mass="61855">MLKVIIADDEIQIRKGLRMKVEWEEEGFQIVEEASNGQESLDLLKKMKVDVVITDVRMPIMDGIEFVKQCHHEHPNVKVIVLSGYSDFEYVRSSMIEGVKDYLLKPVAPDELVEALRRIRSEIEKEKKRQLESEQMKRLVHNQVEEMREQYLLHLVKEEWSELTVTIERLQQLQLDDFAKEDVHIQFVTVEVRGTERESNIKELWLPFRMLCKEIAKEHDGTYSFYDASYANMIHFIHRVDSNQLNSKSPLIRKIQRHVKEFMNIETVIGIGKVVTGLTECKNGYISALLSWSQSQLGSQSQVIEETTNKEVFEFTADVEKKLINTIETENHEDFKKTIYSILGEINNQSIMSFSFVANRVLFMLGSLAKKHDIDTIEINNTIWNCQQRIWELNSQNRVIEQLIHLAHSIIEKVHEDRCSSNGVAIVENVRRYLDQHYANEISLTTLADKFHINSTYLSEIFKHNIGKNFSDYLISLRMDHAQAFLKDKQLKIIDVAHLVGFSNSGYFSTVFKKHFGQTPVEFRKSQNLNG</sequence>
<dbReference type="PROSITE" id="PS50110">
    <property type="entry name" value="RESPONSE_REGULATORY"/>
    <property type="match status" value="1"/>
</dbReference>
<organism evidence="11 12">
    <name type="scientific">Metabacillus rhizosphaerae</name>
    <dbReference type="NCBI Taxonomy" id="3117747"/>
    <lineage>
        <taxon>Bacteria</taxon>
        <taxon>Bacillati</taxon>
        <taxon>Bacillota</taxon>
        <taxon>Bacilli</taxon>
        <taxon>Bacillales</taxon>
        <taxon>Bacillaceae</taxon>
        <taxon>Metabacillus</taxon>
    </lineage>
</organism>
<evidence type="ECO:0000256" key="4">
    <source>
        <dbReference type="ARBA" id="ARBA00023012"/>
    </source>
</evidence>
<evidence type="ECO:0000259" key="10">
    <source>
        <dbReference type="PROSITE" id="PS50110"/>
    </source>
</evidence>
<dbReference type="InterPro" id="IPR018060">
    <property type="entry name" value="HTH_AraC"/>
</dbReference>
<gene>
    <name evidence="11" type="ORF">WCV66_24010</name>
</gene>
<evidence type="ECO:0000256" key="3">
    <source>
        <dbReference type="ARBA" id="ARBA00022553"/>
    </source>
</evidence>
<feature type="modified residue" description="4-aspartylphosphate" evidence="8">
    <location>
        <position position="55"/>
    </location>
</feature>